<keyword evidence="2" id="KW-1185">Reference proteome</keyword>
<sequence>MRTASDFDRPFPGENAATNLFLASPGFDISLQNIPAAGVPIVMGIVSQWTKRFEGGIKPSNYIGDIFGTLGGMPDFGPGSIFGGKPAVAEKRALRRPYGSTDRAQSRRRTGAVGFVMVLDRPCKILTGTAGIIIVRMDPQTPKIGSPQSFSASPPEQYRCIRRARMHGTTTQFVAALTAPTAESVCPRIWFGSADNLRHGRILRQHGSILDATIRTVPSDDMSASL</sequence>
<dbReference type="EMBL" id="JANSHE010001381">
    <property type="protein sequence ID" value="KAJ3002963.1"/>
    <property type="molecule type" value="Genomic_DNA"/>
</dbReference>
<evidence type="ECO:0000313" key="2">
    <source>
        <dbReference type="Proteomes" id="UP001144978"/>
    </source>
</evidence>
<comment type="caution">
    <text evidence="1">The sequence shown here is derived from an EMBL/GenBank/DDBJ whole genome shotgun (WGS) entry which is preliminary data.</text>
</comment>
<accession>A0ACC1PWL9</accession>
<reference evidence="1" key="1">
    <citation type="submission" date="2022-08" db="EMBL/GenBank/DDBJ databases">
        <title>Genome Sequence of Pycnoporus sanguineus.</title>
        <authorList>
            <person name="Buettner E."/>
        </authorList>
    </citation>
    <scope>NUCLEOTIDE SEQUENCE</scope>
    <source>
        <strain evidence="1">CG-C14</strain>
    </source>
</reference>
<organism evidence="1 2">
    <name type="scientific">Trametes sanguinea</name>
    <dbReference type="NCBI Taxonomy" id="158606"/>
    <lineage>
        <taxon>Eukaryota</taxon>
        <taxon>Fungi</taxon>
        <taxon>Dikarya</taxon>
        <taxon>Basidiomycota</taxon>
        <taxon>Agaricomycotina</taxon>
        <taxon>Agaricomycetes</taxon>
        <taxon>Polyporales</taxon>
        <taxon>Polyporaceae</taxon>
        <taxon>Trametes</taxon>
    </lineage>
</organism>
<dbReference type="Proteomes" id="UP001144978">
    <property type="component" value="Unassembled WGS sequence"/>
</dbReference>
<gene>
    <name evidence="1" type="ORF">NUW54_g5560</name>
</gene>
<evidence type="ECO:0000313" key="1">
    <source>
        <dbReference type="EMBL" id="KAJ3002963.1"/>
    </source>
</evidence>
<proteinExistence type="predicted"/>
<name>A0ACC1PWL9_9APHY</name>
<protein>
    <submittedName>
        <fullName evidence="1">Uncharacterized protein</fullName>
    </submittedName>
</protein>